<feature type="chain" id="PRO_5043820045" description="DUF19 domain-containing protein" evidence="1">
    <location>
        <begin position="21"/>
        <end position="191"/>
    </location>
</feature>
<feature type="signal peptide" evidence="1">
    <location>
        <begin position="1"/>
        <end position="20"/>
    </location>
</feature>
<organism evidence="2 3">
    <name type="scientific">Caerostris extrusa</name>
    <name type="common">Bark spider</name>
    <name type="synonym">Caerostris bankana</name>
    <dbReference type="NCBI Taxonomy" id="172846"/>
    <lineage>
        <taxon>Eukaryota</taxon>
        <taxon>Metazoa</taxon>
        <taxon>Ecdysozoa</taxon>
        <taxon>Arthropoda</taxon>
        <taxon>Chelicerata</taxon>
        <taxon>Arachnida</taxon>
        <taxon>Araneae</taxon>
        <taxon>Araneomorphae</taxon>
        <taxon>Entelegynae</taxon>
        <taxon>Araneoidea</taxon>
        <taxon>Araneidae</taxon>
        <taxon>Caerostris</taxon>
    </lineage>
</organism>
<name>A0AAV4PL59_CAEEX</name>
<comment type="caution">
    <text evidence="2">The sequence shown here is derived from an EMBL/GenBank/DDBJ whole genome shotgun (WGS) entry which is preliminary data.</text>
</comment>
<gene>
    <name evidence="2" type="primary">AVEN_275246_1</name>
    <name evidence="2" type="ORF">CEXT_648801</name>
</gene>
<accession>A0AAV4PL59</accession>
<keyword evidence="3" id="KW-1185">Reference proteome</keyword>
<evidence type="ECO:0000313" key="3">
    <source>
        <dbReference type="Proteomes" id="UP001054945"/>
    </source>
</evidence>
<dbReference type="EMBL" id="BPLR01004826">
    <property type="protein sequence ID" value="GIX97839.1"/>
    <property type="molecule type" value="Genomic_DNA"/>
</dbReference>
<evidence type="ECO:0000313" key="2">
    <source>
        <dbReference type="EMBL" id="GIX97839.1"/>
    </source>
</evidence>
<protein>
    <recommendedName>
        <fullName evidence="4">DUF19 domain-containing protein</fullName>
    </recommendedName>
</protein>
<evidence type="ECO:0008006" key="4">
    <source>
        <dbReference type="Google" id="ProtNLM"/>
    </source>
</evidence>
<proteinExistence type="predicted"/>
<dbReference type="AlphaFoldDB" id="A0AAV4PL59"/>
<reference evidence="2 3" key="1">
    <citation type="submission" date="2021-06" db="EMBL/GenBank/DDBJ databases">
        <title>Caerostris extrusa draft genome.</title>
        <authorList>
            <person name="Kono N."/>
            <person name="Arakawa K."/>
        </authorList>
    </citation>
    <scope>NUCLEOTIDE SEQUENCE [LARGE SCALE GENOMIC DNA]</scope>
</reference>
<keyword evidence="1" id="KW-0732">Signal</keyword>
<evidence type="ECO:0000256" key="1">
    <source>
        <dbReference type="SAM" id="SignalP"/>
    </source>
</evidence>
<sequence length="191" mass="22409">MCVKTLGFVLSIFLFVTVSSTEIDCSMPLFPENCDFPELLSMIPNTIEEYNVACRKKFKNYVKCLKDLQDECEPEKELSYFETEELYESLYSVASDICDENTLMNGVITENLRCLNDTFENSPCYDEIEARINEFKIYMPYATDENDYLLLPEIFCLKEFLSSVCYINDIQKTVVSWLEIWLRSFSSFFLH</sequence>
<dbReference type="Proteomes" id="UP001054945">
    <property type="component" value="Unassembled WGS sequence"/>
</dbReference>